<keyword evidence="4" id="KW-0808">Transferase</keyword>
<evidence type="ECO:0000313" key="11">
    <source>
        <dbReference type="EMBL" id="GIE67239.1"/>
    </source>
</evidence>
<dbReference type="Pfam" id="PF13796">
    <property type="entry name" value="Sensor"/>
    <property type="match status" value="1"/>
</dbReference>
<dbReference type="CDD" id="cd16917">
    <property type="entry name" value="HATPase_UhpB-NarQ-NarX-like"/>
    <property type="match status" value="1"/>
</dbReference>
<proteinExistence type="predicted"/>
<keyword evidence="9" id="KW-1133">Transmembrane helix</keyword>
<evidence type="ECO:0000256" key="8">
    <source>
        <dbReference type="ARBA" id="ARBA00023012"/>
    </source>
</evidence>
<evidence type="ECO:0000259" key="10">
    <source>
        <dbReference type="SMART" id="SM00387"/>
    </source>
</evidence>
<dbReference type="Pfam" id="PF07730">
    <property type="entry name" value="HisKA_3"/>
    <property type="match status" value="1"/>
</dbReference>
<comment type="caution">
    <text evidence="11">The sequence shown here is derived from an EMBL/GenBank/DDBJ whole genome shotgun (WGS) entry which is preliminary data.</text>
</comment>
<feature type="transmembrane region" description="Helical" evidence="9">
    <location>
        <begin position="59"/>
        <end position="79"/>
    </location>
</feature>
<keyword evidence="5" id="KW-0547">Nucleotide-binding</keyword>
<dbReference type="InterPro" id="IPR003594">
    <property type="entry name" value="HATPase_dom"/>
</dbReference>
<evidence type="ECO:0000313" key="12">
    <source>
        <dbReference type="Proteomes" id="UP000624709"/>
    </source>
</evidence>
<protein>
    <recommendedName>
        <fullName evidence="2">histidine kinase</fullName>
        <ecNumber evidence="2">2.7.13.3</ecNumber>
    </recommendedName>
</protein>
<keyword evidence="9" id="KW-0472">Membrane</keyword>
<evidence type="ECO:0000256" key="5">
    <source>
        <dbReference type="ARBA" id="ARBA00022741"/>
    </source>
</evidence>
<dbReference type="InterPro" id="IPR011712">
    <property type="entry name" value="Sig_transdc_His_kin_sub3_dim/P"/>
</dbReference>
<feature type="transmembrane region" description="Helical" evidence="9">
    <location>
        <begin position="126"/>
        <end position="148"/>
    </location>
</feature>
<feature type="transmembrane region" description="Helical" evidence="9">
    <location>
        <begin position="18"/>
        <end position="39"/>
    </location>
</feature>
<dbReference type="InterPro" id="IPR025828">
    <property type="entry name" value="Put_sensor_dom"/>
</dbReference>
<evidence type="ECO:0000256" key="4">
    <source>
        <dbReference type="ARBA" id="ARBA00022679"/>
    </source>
</evidence>
<organism evidence="11 12">
    <name type="scientific">Actinoplanes palleronii</name>
    <dbReference type="NCBI Taxonomy" id="113570"/>
    <lineage>
        <taxon>Bacteria</taxon>
        <taxon>Bacillati</taxon>
        <taxon>Actinomycetota</taxon>
        <taxon>Actinomycetes</taxon>
        <taxon>Micromonosporales</taxon>
        <taxon>Micromonosporaceae</taxon>
        <taxon>Actinoplanes</taxon>
    </lineage>
</organism>
<dbReference type="Gene3D" id="3.30.565.10">
    <property type="entry name" value="Histidine kinase-like ATPase, C-terminal domain"/>
    <property type="match status" value="1"/>
</dbReference>
<dbReference type="Gene3D" id="1.20.5.1930">
    <property type="match status" value="1"/>
</dbReference>
<dbReference type="EMBL" id="BOMS01000045">
    <property type="protein sequence ID" value="GIE67239.1"/>
    <property type="molecule type" value="Genomic_DNA"/>
</dbReference>
<reference evidence="11 12" key="1">
    <citation type="submission" date="2021-01" db="EMBL/GenBank/DDBJ databases">
        <title>Whole genome shotgun sequence of Actinoplanes palleronii NBRC 14916.</title>
        <authorList>
            <person name="Komaki H."/>
            <person name="Tamura T."/>
        </authorList>
    </citation>
    <scope>NUCLEOTIDE SEQUENCE [LARGE SCALE GENOMIC DNA]</scope>
    <source>
        <strain evidence="11 12">NBRC 14916</strain>
    </source>
</reference>
<keyword evidence="7" id="KW-0067">ATP-binding</keyword>
<comment type="catalytic activity">
    <reaction evidence="1">
        <text>ATP + protein L-histidine = ADP + protein N-phospho-L-histidine.</text>
        <dbReference type="EC" id="2.7.13.3"/>
    </reaction>
</comment>
<dbReference type="SMART" id="SM00387">
    <property type="entry name" value="HATPase_c"/>
    <property type="match status" value="1"/>
</dbReference>
<dbReference type="Proteomes" id="UP000624709">
    <property type="component" value="Unassembled WGS sequence"/>
</dbReference>
<dbReference type="InterPro" id="IPR050482">
    <property type="entry name" value="Sensor_HK_TwoCompSys"/>
</dbReference>
<evidence type="ECO:0000256" key="7">
    <source>
        <dbReference type="ARBA" id="ARBA00022840"/>
    </source>
</evidence>
<name>A0ABQ4B958_9ACTN</name>
<gene>
    <name evidence="11" type="ORF">Apa02nite_033470</name>
</gene>
<dbReference type="PANTHER" id="PTHR24421">
    <property type="entry name" value="NITRATE/NITRITE SENSOR PROTEIN NARX-RELATED"/>
    <property type="match status" value="1"/>
</dbReference>
<keyword evidence="9" id="KW-0812">Transmembrane</keyword>
<keyword evidence="3" id="KW-0597">Phosphoprotein</keyword>
<dbReference type="InterPro" id="IPR036890">
    <property type="entry name" value="HATPase_C_sf"/>
</dbReference>
<evidence type="ECO:0000256" key="3">
    <source>
        <dbReference type="ARBA" id="ARBA00022553"/>
    </source>
</evidence>
<keyword evidence="8" id="KW-0902">Two-component regulatory system</keyword>
<dbReference type="GO" id="GO:0016301">
    <property type="term" value="F:kinase activity"/>
    <property type="evidence" value="ECO:0007669"/>
    <property type="project" value="UniProtKB-KW"/>
</dbReference>
<feature type="domain" description="Histidine kinase/HSP90-like ATPase" evidence="10">
    <location>
        <begin position="360"/>
        <end position="450"/>
    </location>
</feature>
<dbReference type="PANTHER" id="PTHR24421:SF10">
    <property type="entry name" value="NITRATE_NITRITE SENSOR PROTEIN NARQ"/>
    <property type="match status" value="1"/>
</dbReference>
<evidence type="ECO:0000256" key="1">
    <source>
        <dbReference type="ARBA" id="ARBA00000085"/>
    </source>
</evidence>
<keyword evidence="12" id="KW-1185">Reference proteome</keyword>
<dbReference type="EC" id="2.7.13.3" evidence="2"/>
<evidence type="ECO:0000256" key="6">
    <source>
        <dbReference type="ARBA" id="ARBA00022777"/>
    </source>
</evidence>
<dbReference type="Pfam" id="PF02518">
    <property type="entry name" value="HATPase_c"/>
    <property type="match status" value="1"/>
</dbReference>
<dbReference type="SUPFAM" id="SSF55874">
    <property type="entry name" value="ATPase domain of HSP90 chaperone/DNA topoisomerase II/histidine kinase"/>
    <property type="match status" value="1"/>
</dbReference>
<sequence>MARAVVRAPFTARQCRELLFGVAGLPLLVVNPVVLFVLAVDLSWWLTGDGRGNPSSADMAVAAVCSGLLLGLGVATGAARTLGSWQRMLAARLLGVHVGTPSPVWRGTGGRAWPGAGLRDGAGWRVVTYLLATLPVGLLELYAVFFWAGGLVNLSYPLLWGAFRNHPPGTRLDPVPVFTPFGLFGEGTFRVADLPGTFAAAAAGAAMLLAAPWITRAVTGVDIRLIRGLLGPGRLAQRVHDLEQSRALAVDDSAALLRRLERNLHDGAQIRLATLAMNLGMAREKLGHDGGIPDAAGARELVDAALRGAKDALGDLRSLVRDIHPPVLDTGLADALASLAADSAIPVDLRVDLPVRPTPAIETIAYFCAAELLTNAAKHSFATTVAVQAAGQRDVLRLRVTDDGTGGADPARGSGLSGLASRVAVVDGRLTIASPPGGPTTITVELPWRA</sequence>
<keyword evidence="6 11" id="KW-0418">Kinase</keyword>
<evidence type="ECO:0000256" key="2">
    <source>
        <dbReference type="ARBA" id="ARBA00012438"/>
    </source>
</evidence>
<evidence type="ECO:0000256" key="9">
    <source>
        <dbReference type="SAM" id="Phobius"/>
    </source>
</evidence>
<accession>A0ABQ4B958</accession>